<dbReference type="InterPro" id="IPR040871">
    <property type="entry name" value="HopA1"/>
</dbReference>
<feature type="compositionally biased region" description="Basic and acidic residues" evidence="1">
    <location>
        <begin position="1"/>
        <end position="19"/>
    </location>
</feature>
<sequence>MTTVQRHEQLQHEQLRHGQPDGSTSHVELDQAVRWLIARTSALTVAESGSCEVTFDGTELSAESPAELQRDLGGHLYRNLHAGMSAGAGDSEFIPALLEDPELESRLYEATPVKHRASTMTLVERAPGDSGVVLSINGVRVFFESNTILSEGEHTVVAAVPSVESRLSLGFMFYTSTAGAGHTSRLLRLYRHLGDAEEAIEVWGSFTRWIEERRLPLRVKIVSRRSGFPRNDGMVVYLPSESWHAVDEIADHLRSDRPHAPGSLFCRQVTNGVSMAWEPADISTPRGGTSFGEHRSNTIAKAIVAEGLTAAPDLAKAVRRQLITANIDPAAVYRNLDSPAH</sequence>
<dbReference type="AlphaFoldDB" id="A0A495K637"/>
<evidence type="ECO:0000313" key="2">
    <source>
        <dbReference type="EMBL" id="RKR96766.1"/>
    </source>
</evidence>
<dbReference type="RefSeq" id="WP_062795436.1">
    <property type="nucleotide sequence ID" value="NZ_CBCRXS010000003.1"/>
</dbReference>
<feature type="region of interest" description="Disordered" evidence="1">
    <location>
        <begin position="1"/>
        <end position="25"/>
    </location>
</feature>
<dbReference type="Proteomes" id="UP000274762">
    <property type="component" value="Unassembled WGS sequence"/>
</dbReference>
<comment type="caution">
    <text evidence="2">The sequence shown here is derived from an EMBL/GenBank/DDBJ whole genome shotgun (WGS) entry which is preliminary data.</text>
</comment>
<proteinExistence type="predicted"/>
<evidence type="ECO:0000313" key="3">
    <source>
        <dbReference type="Proteomes" id="UP000274762"/>
    </source>
</evidence>
<dbReference type="OrthoDB" id="4774088at2"/>
<reference evidence="2 3" key="1">
    <citation type="submission" date="2018-10" db="EMBL/GenBank/DDBJ databases">
        <title>Sequencing the genomes of 1000 actinobacteria strains.</title>
        <authorList>
            <person name="Klenk H.-P."/>
        </authorList>
    </citation>
    <scope>NUCLEOTIDE SEQUENCE [LARGE SCALE GENOMIC DNA]</scope>
    <source>
        <strain evidence="2 3">DSM 44343</strain>
    </source>
</reference>
<protein>
    <submittedName>
        <fullName evidence="2">Uncharacterized protein</fullName>
    </submittedName>
</protein>
<evidence type="ECO:0000256" key="1">
    <source>
        <dbReference type="SAM" id="MobiDB-lite"/>
    </source>
</evidence>
<dbReference type="Pfam" id="PF17914">
    <property type="entry name" value="HopA1"/>
    <property type="match status" value="1"/>
</dbReference>
<gene>
    <name evidence="2" type="ORF">DFJ75_3620</name>
</gene>
<dbReference type="EMBL" id="RBKV01000001">
    <property type="protein sequence ID" value="RKR96766.1"/>
    <property type="molecule type" value="Genomic_DNA"/>
</dbReference>
<accession>A0A495K637</accession>
<organism evidence="2 3">
    <name type="scientific">Williamsia marianensis</name>
    <dbReference type="NCBI Taxonomy" id="85044"/>
    <lineage>
        <taxon>Bacteria</taxon>
        <taxon>Bacillati</taxon>
        <taxon>Actinomycetota</taxon>
        <taxon>Actinomycetes</taxon>
        <taxon>Mycobacteriales</taxon>
        <taxon>Nocardiaceae</taxon>
        <taxon>Williamsia</taxon>
    </lineage>
</organism>
<name>A0A495K637_WILMA</name>